<name>A0A8H5U9Y1_FUSCI</name>
<dbReference type="EMBL" id="JAAQPE010000111">
    <property type="protein sequence ID" value="KAF5685391.1"/>
    <property type="molecule type" value="Genomic_DNA"/>
</dbReference>
<feature type="compositionally biased region" description="Polar residues" evidence="1">
    <location>
        <begin position="57"/>
        <end position="75"/>
    </location>
</feature>
<feature type="compositionally biased region" description="Basic and acidic residues" evidence="1">
    <location>
        <begin position="421"/>
        <end position="430"/>
    </location>
</feature>
<feature type="region of interest" description="Disordered" evidence="1">
    <location>
        <begin position="1"/>
        <end position="430"/>
    </location>
</feature>
<comment type="caution">
    <text evidence="2">The sequence shown here is derived from an EMBL/GenBank/DDBJ whole genome shotgun (WGS) entry which is preliminary data.</text>
</comment>
<protein>
    <submittedName>
        <fullName evidence="2">Uncharacterized protein</fullName>
    </submittedName>
</protein>
<evidence type="ECO:0000313" key="2">
    <source>
        <dbReference type="EMBL" id="KAF5685391.1"/>
    </source>
</evidence>
<evidence type="ECO:0000256" key="1">
    <source>
        <dbReference type="SAM" id="MobiDB-lite"/>
    </source>
</evidence>
<sequence>MEESAPKRRRTSPRTSLNVGATEEPASPQRRRPSYASPTKASMSRNNPEAFERRRSISPQKIPSARASGQFTFDSPSEGLAARLATSRIVSDAPTPTRPEDTTPGSIRRVEGGMASAARRTSSRAGASAEEDDFNPFRGKVLRRSPQAGIRMDADVPSVSMPQPELPPAIEASSPPAPPASMPEPQLALPSDEPMEEPEEDTPIQSEELAPAGETSLAKSPSAAGIPSPARSFSSYDLEIPARSSSPIRSPSQVQAAAAPEPEAEEQLDGEPEQGAEREPEAEPGSELESEPQPDPEPERDSPSPPPPLPEFSSSPPPASMPPPRIPPLVQPNSQDAAPSASQPVTRLPPRDTGPRKSFQNSPVRFREFSQQRDSPLGKPPSRLLEKPRKSFAQAGSTLREPPPVQASAPEARQPQAFDPDAEKKRERDRVQKEIQDLKKDLEIARKENERIRLMQQSGRILAPTNQDEVIGLIERHLMSTGTEQSKTASQHLLQSALNPAALLPFSKPTAPVVRPSVQEKQPDIKSHHPVAMTATEELPYLELFTPFSMTSNTSILPEADGEPMRQHYSITLRSREIPGIFTAKIEMTVNATELTVLDLDVTALEPAAKSELGPFIRKVCTGDCNRSMQRNIGILSWAMGEWLRVAIDRAGFWCQLDQSLGSKDGVLEAAARMRSKKHRRRRDSGEDSDDDEPTRVESVKKADLIRYLGQQHFDISVPYGDAEESGARVRLEWKTEFDWTGEAQTRLSVLVGAPGKWHQTDERGSLAKIPKLFEELVHGHEEPETAVRTIVALIAGEQS</sequence>
<feature type="compositionally biased region" description="Polar residues" evidence="1">
    <location>
        <begin position="331"/>
        <end position="345"/>
    </location>
</feature>
<proteinExistence type="predicted"/>
<feature type="compositionally biased region" description="Low complexity" evidence="1">
    <location>
        <begin position="241"/>
        <end position="261"/>
    </location>
</feature>
<dbReference type="AlphaFoldDB" id="A0A8H5U9Y1"/>
<organism evidence="2 3">
    <name type="scientific">Fusarium circinatum</name>
    <name type="common">Pitch canker fungus</name>
    <name type="synonym">Gibberella circinata</name>
    <dbReference type="NCBI Taxonomy" id="48490"/>
    <lineage>
        <taxon>Eukaryota</taxon>
        <taxon>Fungi</taxon>
        <taxon>Dikarya</taxon>
        <taxon>Ascomycota</taxon>
        <taxon>Pezizomycotina</taxon>
        <taxon>Sordariomycetes</taxon>
        <taxon>Hypocreomycetidae</taxon>
        <taxon>Hypocreales</taxon>
        <taxon>Nectriaceae</taxon>
        <taxon>Fusarium</taxon>
        <taxon>Fusarium fujikuroi species complex</taxon>
    </lineage>
</organism>
<keyword evidence="3" id="KW-1185">Reference proteome</keyword>
<gene>
    <name evidence="2" type="ORF">FCIRC_3449</name>
</gene>
<feature type="compositionally biased region" description="Acidic residues" evidence="1">
    <location>
        <begin position="193"/>
        <end position="202"/>
    </location>
</feature>
<feature type="compositionally biased region" description="Basic residues" evidence="1">
    <location>
        <begin position="674"/>
        <end position="683"/>
    </location>
</feature>
<accession>A0A8H5U9Y1</accession>
<reference evidence="2 3" key="2">
    <citation type="submission" date="2020-05" db="EMBL/GenBank/DDBJ databases">
        <title>Identification and distribution of gene clusters putatively required for synthesis of sphingolipid metabolism inhibitors in phylogenetically diverse species of the filamentous fungus Fusarium.</title>
        <authorList>
            <person name="Kim H.-S."/>
            <person name="Busman M."/>
            <person name="Brown D.W."/>
            <person name="Divon H."/>
            <person name="Uhlig S."/>
            <person name="Proctor R.H."/>
        </authorList>
    </citation>
    <scope>NUCLEOTIDE SEQUENCE [LARGE SCALE GENOMIC DNA]</scope>
    <source>
        <strain evidence="2 3">NRRL 25331</strain>
    </source>
</reference>
<reference evidence="3" key="1">
    <citation type="journal article" date="2020" name="BMC Genomics">
        <title>Correction to: Identification and distribution of gene clusters required for synthesis of sphingolipid metabolism inhibitors in diverse species of the filamentous fungus Fusarium.</title>
        <authorList>
            <person name="Kim H.S."/>
            <person name="Lohmar J.M."/>
            <person name="Busman M."/>
            <person name="Brown D.W."/>
            <person name="Naumann T.A."/>
            <person name="Divon H.H."/>
            <person name="Lysoe E."/>
            <person name="Uhlig S."/>
            <person name="Proctor R.H."/>
        </authorList>
    </citation>
    <scope>NUCLEOTIDE SEQUENCE [LARGE SCALE GENOMIC DNA]</scope>
    <source>
        <strain evidence="3">NRRL 25331</strain>
    </source>
</reference>
<dbReference type="Proteomes" id="UP000572754">
    <property type="component" value="Unassembled WGS sequence"/>
</dbReference>
<feature type="compositionally biased region" description="Acidic residues" evidence="1">
    <location>
        <begin position="282"/>
        <end position="296"/>
    </location>
</feature>
<feature type="compositionally biased region" description="Polar residues" evidence="1">
    <location>
        <begin position="36"/>
        <end position="47"/>
    </location>
</feature>
<feature type="compositionally biased region" description="Low complexity" evidence="1">
    <location>
        <begin position="112"/>
        <end position="128"/>
    </location>
</feature>
<feature type="region of interest" description="Disordered" evidence="1">
    <location>
        <begin position="672"/>
        <end position="697"/>
    </location>
</feature>
<evidence type="ECO:0000313" key="3">
    <source>
        <dbReference type="Proteomes" id="UP000572754"/>
    </source>
</evidence>
<feature type="compositionally biased region" description="Acidic residues" evidence="1">
    <location>
        <begin position="262"/>
        <end position="274"/>
    </location>
</feature>
<feature type="compositionally biased region" description="Pro residues" evidence="1">
    <location>
        <begin position="303"/>
        <end position="330"/>
    </location>
</feature>